<dbReference type="SMART" id="SM00033">
    <property type="entry name" value="CH"/>
    <property type="match status" value="1"/>
</dbReference>
<feature type="compositionally biased region" description="Pro residues" evidence="1">
    <location>
        <begin position="135"/>
        <end position="144"/>
    </location>
</feature>
<feature type="compositionally biased region" description="Basic and acidic residues" evidence="1">
    <location>
        <begin position="318"/>
        <end position="328"/>
    </location>
</feature>
<sequence length="595" mass="67370">MTAAVADAAAWVEACSGTRLEGDFTEALRDGTILCDVVNKCWPDSVRKVYRGTVAFRQMENVTMFIKAARKIGVPSRHLFETVDLFELRDAKSVADTVLYLRELAIEDGVYTEEEACAKRNRIHKSGNAGVQRGAPPPLPPPRVEPNRGFSILNMGGYGMEGFTHLSIIGRSKPKYRRSSRINFRRMMPSIAEKEDDLDQHEVILAHDEVEDDEELSFSHEDDNMDMVEEEEEEEEGSTHDHVEEQEEEEEAVAATPSMAKSFARRVSGVTAAAAKRFSFARSISRDAENSDRGIIDDKTDILGNNIFQDEIVQAYHSDAEGEDRHEDDLEDERDLYGSQDWGSDDEDEDEKDSNEEEEDDDDEETQRELREEIMGLDDAEDADADADAAYWQDEQEDADADAESEADNEDADENESDARVAEDEDVELEYNDEEEEEEEGDSNEDDSRADGADSRVVDDNDDELDGIESKSIRPEVIPFTSARSSHDRSRTQSQTSNADLPDLAVYTESGLPLRRVHNKLESMYKEDTRRERRETHDEEMALAEKEQEKEERAKRERARSKYNGSSSTSRVLSRNSMAKFLSQRFPRGQNGSSK</sequence>
<evidence type="ECO:0000259" key="2">
    <source>
        <dbReference type="PROSITE" id="PS50021"/>
    </source>
</evidence>
<dbReference type="OrthoDB" id="21595at2759"/>
<feature type="compositionally biased region" description="Acidic residues" evidence="1">
    <location>
        <begin position="343"/>
        <end position="366"/>
    </location>
</feature>
<feature type="compositionally biased region" description="Basic and acidic residues" evidence="1">
    <location>
        <begin position="523"/>
        <end position="555"/>
    </location>
</feature>
<name>A0A2R5GAT9_9STRA</name>
<dbReference type="InterPro" id="IPR050606">
    <property type="entry name" value="Calponin-like"/>
</dbReference>
<reference evidence="3 4" key="1">
    <citation type="submission" date="2017-12" db="EMBL/GenBank/DDBJ databases">
        <title>Sequencing, de novo assembly and annotation of complete genome of a new Thraustochytrid species, strain FCC1311.</title>
        <authorList>
            <person name="Sedici K."/>
            <person name="Godart F."/>
            <person name="Aiese Cigliano R."/>
            <person name="Sanseverino W."/>
            <person name="Barakat M."/>
            <person name="Ortet P."/>
            <person name="Marechal E."/>
            <person name="Cagnac O."/>
            <person name="Amato A."/>
        </authorList>
    </citation>
    <scope>NUCLEOTIDE SEQUENCE [LARGE SCALE GENOMIC DNA]</scope>
</reference>
<dbReference type="PANTHER" id="PTHR47385:SF14">
    <property type="entry name" value="TRANSGELIN"/>
    <property type="match status" value="1"/>
</dbReference>
<dbReference type="SUPFAM" id="SSF47576">
    <property type="entry name" value="Calponin-homology domain, CH-domain"/>
    <property type="match status" value="1"/>
</dbReference>
<organism evidence="3 4">
    <name type="scientific">Hondaea fermentalgiana</name>
    <dbReference type="NCBI Taxonomy" id="2315210"/>
    <lineage>
        <taxon>Eukaryota</taxon>
        <taxon>Sar</taxon>
        <taxon>Stramenopiles</taxon>
        <taxon>Bigyra</taxon>
        <taxon>Labyrinthulomycetes</taxon>
        <taxon>Thraustochytrida</taxon>
        <taxon>Thraustochytriidae</taxon>
        <taxon>Hondaea</taxon>
    </lineage>
</organism>
<evidence type="ECO:0000256" key="1">
    <source>
        <dbReference type="SAM" id="MobiDB-lite"/>
    </source>
</evidence>
<dbReference type="InterPro" id="IPR036872">
    <property type="entry name" value="CH_dom_sf"/>
</dbReference>
<dbReference type="PROSITE" id="PS50021">
    <property type="entry name" value="CH"/>
    <property type="match status" value="1"/>
</dbReference>
<dbReference type="GO" id="GO:0051015">
    <property type="term" value="F:actin filament binding"/>
    <property type="evidence" value="ECO:0007669"/>
    <property type="project" value="TreeGrafter"/>
</dbReference>
<feature type="compositionally biased region" description="Acidic residues" evidence="1">
    <location>
        <begin position="375"/>
        <end position="387"/>
    </location>
</feature>
<feature type="compositionally biased region" description="Acidic residues" evidence="1">
    <location>
        <begin position="423"/>
        <end position="445"/>
    </location>
</feature>
<feature type="region of interest" description="Disordered" evidence="1">
    <location>
        <begin position="209"/>
        <end position="259"/>
    </location>
</feature>
<feature type="compositionally biased region" description="Acidic residues" evidence="1">
    <location>
        <begin position="394"/>
        <end position="416"/>
    </location>
</feature>
<gene>
    <name evidence="3" type="ORF">FCC1311_018822</name>
</gene>
<dbReference type="InParanoid" id="A0A2R5GAT9"/>
<feature type="region of interest" description="Disordered" evidence="1">
    <location>
        <begin position="523"/>
        <end position="595"/>
    </location>
</feature>
<protein>
    <submittedName>
        <fullName evidence="3">Transgelin-3</fullName>
    </submittedName>
</protein>
<dbReference type="PRINTS" id="PR00888">
    <property type="entry name" value="SM22CALPONIN"/>
</dbReference>
<feature type="compositionally biased region" description="Low complexity" evidence="1">
    <location>
        <begin position="566"/>
        <end position="577"/>
    </location>
</feature>
<dbReference type="PANTHER" id="PTHR47385">
    <property type="entry name" value="CALPONIN"/>
    <property type="match status" value="1"/>
</dbReference>
<feature type="compositionally biased region" description="Basic and acidic residues" evidence="1">
    <location>
        <begin position="446"/>
        <end position="459"/>
    </location>
</feature>
<keyword evidence="4" id="KW-1185">Reference proteome</keyword>
<accession>A0A2R5GAT9</accession>
<dbReference type="Proteomes" id="UP000241890">
    <property type="component" value="Unassembled WGS sequence"/>
</dbReference>
<dbReference type="Gene3D" id="1.10.418.10">
    <property type="entry name" value="Calponin-like domain"/>
    <property type="match status" value="1"/>
</dbReference>
<evidence type="ECO:0000313" key="4">
    <source>
        <dbReference type="Proteomes" id="UP000241890"/>
    </source>
</evidence>
<comment type="caution">
    <text evidence="3">The sequence shown here is derived from an EMBL/GenBank/DDBJ whole genome shotgun (WGS) entry which is preliminary data.</text>
</comment>
<dbReference type="InterPro" id="IPR001715">
    <property type="entry name" value="CH_dom"/>
</dbReference>
<feature type="region of interest" description="Disordered" evidence="1">
    <location>
        <begin position="123"/>
        <end position="144"/>
    </location>
</feature>
<dbReference type="Pfam" id="PF00307">
    <property type="entry name" value="CH"/>
    <property type="match status" value="1"/>
</dbReference>
<dbReference type="AlphaFoldDB" id="A0A2R5GAT9"/>
<feature type="region of interest" description="Disordered" evidence="1">
    <location>
        <begin position="314"/>
        <end position="504"/>
    </location>
</feature>
<dbReference type="GO" id="GO:0007015">
    <property type="term" value="P:actin filament organization"/>
    <property type="evidence" value="ECO:0007669"/>
    <property type="project" value="TreeGrafter"/>
</dbReference>
<proteinExistence type="predicted"/>
<feature type="compositionally biased region" description="Acidic residues" evidence="1">
    <location>
        <begin position="223"/>
        <end position="236"/>
    </location>
</feature>
<feature type="domain" description="Calponin-homology (CH)" evidence="2">
    <location>
        <begin position="2"/>
        <end position="106"/>
    </location>
</feature>
<dbReference type="InterPro" id="IPR003096">
    <property type="entry name" value="SM22_calponin"/>
</dbReference>
<dbReference type="EMBL" id="BEYU01000014">
    <property type="protein sequence ID" value="GBG25663.1"/>
    <property type="molecule type" value="Genomic_DNA"/>
</dbReference>
<evidence type="ECO:0000313" key="3">
    <source>
        <dbReference type="EMBL" id="GBG25663.1"/>
    </source>
</evidence>
<dbReference type="GO" id="GO:0015629">
    <property type="term" value="C:actin cytoskeleton"/>
    <property type="evidence" value="ECO:0007669"/>
    <property type="project" value="TreeGrafter"/>
</dbReference>